<dbReference type="InterPro" id="IPR029063">
    <property type="entry name" value="SAM-dependent_MTases_sf"/>
</dbReference>
<dbReference type="SUPFAM" id="SSF53335">
    <property type="entry name" value="S-adenosyl-L-methionine-dependent methyltransferases"/>
    <property type="match status" value="1"/>
</dbReference>
<evidence type="ECO:0008006" key="3">
    <source>
        <dbReference type="Google" id="ProtNLM"/>
    </source>
</evidence>
<reference evidence="2" key="1">
    <citation type="submission" date="2017-09" db="EMBL/GenBank/DDBJ databases">
        <title>Depth-based differentiation of microbial function through sediment-hosted aquifers and enrichment of novel symbionts in the deep terrestrial subsurface.</title>
        <authorList>
            <person name="Probst A.J."/>
            <person name="Ladd B."/>
            <person name="Jarett J.K."/>
            <person name="Geller-Mcgrath D.E."/>
            <person name="Sieber C.M.K."/>
            <person name="Emerson J.B."/>
            <person name="Anantharaman K."/>
            <person name="Thomas B.C."/>
            <person name="Malmstrom R."/>
            <person name="Stieglmeier M."/>
            <person name="Klingl A."/>
            <person name="Woyke T."/>
            <person name="Ryan C.M."/>
            <person name="Banfield J.F."/>
        </authorList>
    </citation>
    <scope>NUCLEOTIDE SEQUENCE [LARGE SCALE GENOMIC DNA]</scope>
</reference>
<evidence type="ECO:0000313" key="2">
    <source>
        <dbReference type="Proteomes" id="UP000229364"/>
    </source>
</evidence>
<dbReference type="Pfam" id="PF03269">
    <property type="entry name" value="DUF268"/>
    <property type="match status" value="1"/>
</dbReference>
<dbReference type="AlphaFoldDB" id="A0A2M7VI10"/>
<organism evidence="1 2">
    <name type="scientific">bacterium (Candidatus Gribaldobacteria) CG_4_10_14_0_2_um_filter_41_16</name>
    <dbReference type="NCBI Taxonomy" id="2014265"/>
    <lineage>
        <taxon>Bacteria</taxon>
        <taxon>Candidatus Gribaldobacteria</taxon>
    </lineage>
</organism>
<dbReference type="EMBL" id="PFPR01000061">
    <property type="protein sequence ID" value="PJA01482.1"/>
    <property type="molecule type" value="Genomic_DNA"/>
</dbReference>
<feature type="non-terminal residue" evidence="1">
    <location>
        <position position="135"/>
    </location>
</feature>
<dbReference type="InterPro" id="IPR004951">
    <property type="entry name" value="DUF268_CAE_spp"/>
</dbReference>
<sequence length="135" mass="15097">MLENINITSGRLLDVGSTIGDQLYETLPKSIEINCLNLNTKKLKNKSIIFKQGDIRQTDYPNDYFDLIACISTLEHIGLSGRYNSDDDPDGDKKAMLEIKRIIKPGGILLATVPYGARDVLPINKLYNKSRIADL</sequence>
<comment type="caution">
    <text evidence="1">The sequence shown here is derived from an EMBL/GenBank/DDBJ whole genome shotgun (WGS) entry which is preliminary data.</text>
</comment>
<protein>
    <recommendedName>
        <fullName evidence="3">Methyltransferase type 11 domain-containing protein</fullName>
    </recommendedName>
</protein>
<gene>
    <name evidence="1" type="ORF">COX74_02500</name>
</gene>
<dbReference type="Proteomes" id="UP000229364">
    <property type="component" value="Unassembled WGS sequence"/>
</dbReference>
<evidence type="ECO:0000313" key="1">
    <source>
        <dbReference type="EMBL" id="PJA01482.1"/>
    </source>
</evidence>
<dbReference type="Gene3D" id="3.40.50.150">
    <property type="entry name" value="Vaccinia Virus protein VP39"/>
    <property type="match status" value="1"/>
</dbReference>
<accession>A0A2M7VI10</accession>
<proteinExistence type="predicted"/>
<name>A0A2M7VI10_9BACT</name>
<dbReference type="CDD" id="cd02440">
    <property type="entry name" value="AdoMet_MTases"/>
    <property type="match status" value="1"/>
</dbReference>